<dbReference type="OrthoDB" id="9815709at2"/>
<dbReference type="EMBL" id="BDCO01000002">
    <property type="protein sequence ID" value="GAT33524.1"/>
    <property type="molecule type" value="Genomic_DNA"/>
</dbReference>
<dbReference type="Gene3D" id="3.30.160.20">
    <property type="match status" value="1"/>
</dbReference>
<keyword evidence="2" id="KW-0809">Transit peptide</keyword>
<proteinExistence type="inferred from homology"/>
<comment type="similarity">
    <text evidence="1">Belongs to the prokaryotic/mitochondrial release factor family.</text>
</comment>
<evidence type="ECO:0000313" key="5">
    <source>
        <dbReference type="EMBL" id="GAT33524.1"/>
    </source>
</evidence>
<evidence type="ECO:0000313" key="6">
    <source>
        <dbReference type="Proteomes" id="UP000076023"/>
    </source>
</evidence>
<evidence type="ECO:0000256" key="3">
    <source>
        <dbReference type="SAM" id="MobiDB-lite"/>
    </source>
</evidence>
<sequence length="129" mass="14472">MAIEEKLAARLKAVGIRPEDITFSFTRSSGPGGQHVNKVSTAVELLHVPTGTRIVASDSRSQSQNRHLAIERFIAELERRKAERRQARLAAVSKARRQKAKRSRATKAKMVEGKRRRGETKKMRGRVAT</sequence>
<gene>
    <name evidence="5" type="ORF">TSACC_21941</name>
</gene>
<dbReference type="PROSITE" id="PS00745">
    <property type="entry name" value="RF_PROK_I"/>
    <property type="match status" value="1"/>
</dbReference>
<evidence type="ECO:0000256" key="1">
    <source>
        <dbReference type="ARBA" id="ARBA00010835"/>
    </source>
</evidence>
<protein>
    <submittedName>
        <fullName evidence="5">RF-1 domain-containing protein</fullName>
    </submittedName>
</protein>
<keyword evidence="6" id="KW-1185">Reference proteome</keyword>
<evidence type="ECO:0000256" key="2">
    <source>
        <dbReference type="ARBA" id="ARBA00022946"/>
    </source>
</evidence>
<dbReference type="STRING" id="690879.TSACC_21941"/>
<evidence type="ECO:0000259" key="4">
    <source>
        <dbReference type="PROSITE" id="PS00745"/>
    </source>
</evidence>
<dbReference type="InParanoid" id="A0A146G9H5"/>
<feature type="compositionally biased region" description="Basic residues" evidence="3">
    <location>
        <begin position="114"/>
        <end position="129"/>
    </location>
</feature>
<reference evidence="6" key="1">
    <citation type="journal article" date="2017" name="Genome Announc.">
        <title>Draft Genome Sequence of Terrimicrobium sacchariphilum NM-5T, a Facultative Anaerobic Soil Bacterium of the Class Spartobacteria.</title>
        <authorList>
            <person name="Qiu Y.L."/>
            <person name="Tourlousse D.M."/>
            <person name="Matsuura N."/>
            <person name="Ohashi A."/>
            <person name="Sekiguchi Y."/>
        </authorList>
    </citation>
    <scope>NUCLEOTIDE SEQUENCE [LARGE SCALE GENOMIC DNA]</scope>
    <source>
        <strain evidence="6">NM-5</strain>
    </source>
</reference>
<dbReference type="PANTHER" id="PTHR46203:SF1">
    <property type="entry name" value="MITOCHONDRIAL TRANSLATION RELEASE FACTOR IN RESCUE"/>
    <property type="match status" value="1"/>
</dbReference>
<feature type="compositionally biased region" description="Basic residues" evidence="3">
    <location>
        <begin position="94"/>
        <end position="107"/>
    </location>
</feature>
<name>A0A146G9H5_TERSA</name>
<dbReference type="GO" id="GO:0003747">
    <property type="term" value="F:translation release factor activity"/>
    <property type="evidence" value="ECO:0007669"/>
    <property type="project" value="InterPro"/>
</dbReference>
<accession>A0A146G9H5</accession>
<organism evidence="5 6">
    <name type="scientific">Terrimicrobium sacchariphilum</name>
    <dbReference type="NCBI Taxonomy" id="690879"/>
    <lineage>
        <taxon>Bacteria</taxon>
        <taxon>Pseudomonadati</taxon>
        <taxon>Verrucomicrobiota</taxon>
        <taxon>Terrimicrobiia</taxon>
        <taxon>Terrimicrobiales</taxon>
        <taxon>Terrimicrobiaceae</taxon>
        <taxon>Terrimicrobium</taxon>
    </lineage>
</organism>
<dbReference type="InterPro" id="IPR052405">
    <property type="entry name" value="Mito_Transl_Release_Factor"/>
</dbReference>
<dbReference type="RefSeq" id="WP_084400366.1">
    <property type="nucleotide sequence ID" value="NZ_BDCO01000002.1"/>
</dbReference>
<dbReference type="InterPro" id="IPR000352">
    <property type="entry name" value="Pep_chain_release_fac_I"/>
</dbReference>
<dbReference type="Proteomes" id="UP000076023">
    <property type="component" value="Unassembled WGS sequence"/>
</dbReference>
<feature type="region of interest" description="Disordered" evidence="3">
    <location>
        <begin position="92"/>
        <end position="129"/>
    </location>
</feature>
<dbReference type="AlphaFoldDB" id="A0A146G9H5"/>
<comment type="caution">
    <text evidence="5">The sequence shown here is derived from an EMBL/GenBank/DDBJ whole genome shotgun (WGS) entry which is preliminary data.</text>
</comment>
<dbReference type="Pfam" id="PF00472">
    <property type="entry name" value="RF-1"/>
    <property type="match status" value="1"/>
</dbReference>
<feature type="domain" description="Prokaryotic-type class I peptide chain release factors" evidence="4">
    <location>
        <begin position="27"/>
        <end position="43"/>
    </location>
</feature>
<dbReference type="InterPro" id="IPR045853">
    <property type="entry name" value="Pep_chain_release_fac_I_sf"/>
</dbReference>
<dbReference type="PANTHER" id="PTHR46203">
    <property type="entry name" value="PROBABLE PEPTIDE CHAIN RELEASE FACTOR C12ORF65"/>
    <property type="match status" value="1"/>
</dbReference>
<dbReference type="SUPFAM" id="SSF75620">
    <property type="entry name" value="Release factor"/>
    <property type="match status" value="1"/>
</dbReference>